<protein>
    <submittedName>
        <fullName evidence="1">Uncharacterized protein</fullName>
    </submittedName>
</protein>
<organism evidence="1">
    <name type="scientific">Arundo donax</name>
    <name type="common">Giant reed</name>
    <name type="synonym">Donax arundinaceus</name>
    <dbReference type="NCBI Taxonomy" id="35708"/>
    <lineage>
        <taxon>Eukaryota</taxon>
        <taxon>Viridiplantae</taxon>
        <taxon>Streptophyta</taxon>
        <taxon>Embryophyta</taxon>
        <taxon>Tracheophyta</taxon>
        <taxon>Spermatophyta</taxon>
        <taxon>Magnoliopsida</taxon>
        <taxon>Liliopsida</taxon>
        <taxon>Poales</taxon>
        <taxon>Poaceae</taxon>
        <taxon>PACMAD clade</taxon>
        <taxon>Arundinoideae</taxon>
        <taxon>Arundineae</taxon>
        <taxon>Arundo</taxon>
    </lineage>
</organism>
<proteinExistence type="predicted"/>
<accession>A0A0A8ZBL2</accession>
<evidence type="ECO:0000313" key="1">
    <source>
        <dbReference type="EMBL" id="JAD36191.1"/>
    </source>
</evidence>
<reference evidence="1" key="1">
    <citation type="submission" date="2014-09" db="EMBL/GenBank/DDBJ databases">
        <authorList>
            <person name="Magalhaes I.L.F."/>
            <person name="Oliveira U."/>
            <person name="Santos F.R."/>
            <person name="Vidigal T.H.D.A."/>
            <person name="Brescovit A.D."/>
            <person name="Santos A.J."/>
        </authorList>
    </citation>
    <scope>NUCLEOTIDE SEQUENCE</scope>
    <source>
        <tissue evidence="1">Shoot tissue taken approximately 20 cm above the soil surface</tissue>
    </source>
</reference>
<reference evidence="1" key="2">
    <citation type="journal article" date="2015" name="Data Brief">
        <title>Shoot transcriptome of the giant reed, Arundo donax.</title>
        <authorList>
            <person name="Barrero R.A."/>
            <person name="Guerrero F.D."/>
            <person name="Moolhuijzen P."/>
            <person name="Goolsby J.A."/>
            <person name="Tidwell J."/>
            <person name="Bellgard S.E."/>
            <person name="Bellgard M.I."/>
        </authorList>
    </citation>
    <scope>NUCLEOTIDE SEQUENCE</scope>
    <source>
        <tissue evidence="1">Shoot tissue taken approximately 20 cm above the soil surface</tissue>
    </source>
</reference>
<name>A0A0A8ZBL2_ARUDO</name>
<dbReference type="EMBL" id="GBRH01261704">
    <property type="protein sequence ID" value="JAD36191.1"/>
    <property type="molecule type" value="Transcribed_RNA"/>
</dbReference>
<sequence>MQVAFSKLRV</sequence>